<gene>
    <name evidence="2" type="ORF">MHI_LOCUS955166</name>
</gene>
<protein>
    <submittedName>
        <fullName evidence="2">Uncharacterized protein</fullName>
    </submittedName>
</protein>
<comment type="caution">
    <text evidence="2">The sequence shown here is derived from an EMBL/GenBank/DDBJ whole genome shotgun (WGS) entry which is preliminary data.</text>
</comment>
<evidence type="ECO:0000256" key="1">
    <source>
        <dbReference type="SAM" id="MobiDB-lite"/>
    </source>
</evidence>
<dbReference type="EMBL" id="CAJDYZ010012368">
    <property type="protein sequence ID" value="CAD1480638.1"/>
    <property type="molecule type" value="Genomic_DNA"/>
</dbReference>
<dbReference type="AlphaFoldDB" id="A0A6V7HKV8"/>
<name>A0A6V7HKV8_9HYME</name>
<feature type="non-terminal residue" evidence="2">
    <location>
        <position position="110"/>
    </location>
</feature>
<accession>A0A6V7HKV8</accession>
<evidence type="ECO:0000313" key="3">
    <source>
        <dbReference type="Proteomes" id="UP000752696"/>
    </source>
</evidence>
<feature type="region of interest" description="Disordered" evidence="1">
    <location>
        <begin position="8"/>
        <end position="30"/>
    </location>
</feature>
<dbReference type="Proteomes" id="UP000752696">
    <property type="component" value="Unassembled WGS sequence"/>
</dbReference>
<organism evidence="2 3">
    <name type="scientific">Heterotrigona itama</name>
    <dbReference type="NCBI Taxonomy" id="395501"/>
    <lineage>
        <taxon>Eukaryota</taxon>
        <taxon>Metazoa</taxon>
        <taxon>Ecdysozoa</taxon>
        <taxon>Arthropoda</taxon>
        <taxon>Hexapoda</taxon>
        <taxon>Insecta</taxon>
        <taxon>Pterygota</taxon>
        <taxon>Neoptera</taxon>
        <taxon>Endopterygota</taxon>
        <taxon>Hymenoptera</taxon>
        <taxon>Apocrita</taxon>
        <taxon>Aculeata</taxon>
        <taxon>Apoidea</taxon>
        <taxon>Anthophila</taxon>
        <taxon>Apidae</taxon>
        <taxon>Heterotrigona</taxon>
    </lineage>
</organism>
<sequence length="110" mass="12301">RCLFSEVEDLHRPNGPLASPPRGAPWSPVTSRLRPLEIGCERVSGREEGVTITIMMMESTGDLLQVHSESPVPAWSERASRVQIKQLQENGVPCGPQAWYTEDDWDETTI</sequence>
<evidence type="ECO:0000313" key="2">
    <source>
        <dbReference type="EMBL" id="CAD1480638.1"/>
    </source>
</evidence>
<proteinExistence type="predicted"/>
<keyword evidence="3" id="KW-1185">Reference proteome</keyword>
<reference evidence="2" key="1">
    <citation type="submission" date="2020-07" db="EMBL/GenBank/DDBJ databases">
        <authorList>
            <person name="Nazaruddin N."/>
        </authorList>
    </citation>
    <scope>NUCLEOTIDE SEQUENCE</scope>
</reference>